<proteinExistence type="predicted"/>
<evidence type="ECO:0000256" key="1">
    <source>
        <dbReference type="SAM" id="Phobius"/>
    </source>
</evidence>
<feature type="non-terminal residue" evidence="3">
    <location>
        <position position="57"/>
    </location>
</feature>
<gene>
    <name evidence="3" type="primary">ORF188844</name>
    <name evidence="2" type="synonym">ORF188835</name>
</gene>
<keyword evidence="1" id="KW-1133">Transmembrane helix</keyword>
<dbReference type="EMBL" id="HACG01045668">
    <property type="protein sequence ID" value="CEK92533.1"/>
    <property type="molecule type" value="Transcribed_RNA"/>
</dbReference>
<keyword evidence="1" id="KW-0472">Membrane</keyword>
<keyword evidence="1" id="KW-0812">Transmembrane</keyword>
<evidence type="ECO:0000313" key="2">
    <source>
        <dbReference type="EMBL" id="CEK92533.1"/>
    </source>
</evidence>
<protein>
    <submittedName>
        <fullName evidence="3">Uncharacterized protein</fullName>
    </submittedName>
</protein>
<organism evidence="3">
    <name type="scientific">Arion vulgaris</name>
    <dbReference type="NCBI Taxonomy" id="1028688"/>
    <lineage>
        <taxon>Eukaryota</taxon>
        <taxon>Metazoa</taxon>
        <taxon>Spiralia</taxon>
        <taxon>Lophotrochozoa</taxon>
        <taxon>Mollusca</taxon>
        <taxon>Gastropoda</taxon>
        <taxon>Heterobranchia</taxon>
        <taxon>Euthyneura</taxon>
        <taxon>Panpulmonata</taxon>
        <taxon>Eupulmonata</taxon>
        <taxon>Stylommatophora</taxon>
        <taxon>Helicina</taxon>
        <taxon>Arionoidea</taxon>
        <taxon>Arionidae</taxon>
        <taxon>Arion</taxon>
    </lineage>
</organism>
<dbReference type="EMBL" id="HACG01045669">
    <property type="protein sequence ID" value="CEK92534.1"/>
    <property type="molecule type" value="Transcribed_RNA"/>
</dbReference>
<reference evidence="3" key="1">
    <citation type="submission" date="2014-12" db="EMBL/GenBank/DDBJ databases">
        <title>Insight into the proteome of Arion vulgaris.</title>
        <authorList>
            <person name="Aradska J."/>
            <person name="Bulat T."/>
            <person name="Smidak R."/>
            <person name="Sarate P."/>
            <person name="Gangsoo J."/>
            <person name="Sialana F."/>
            <person name="Bilban M."/>
            <person name="Lubec G."/>
        </authorList>
    </citation>
    <scope>NUCLEOTIDE SEQUENCE</scope>
    <source>
        <tissue evidence="3">Skin</tissue>
    </source>
</reference>
<evidence type="ECO:0000313" key="3">
    <source>
        <dbReference type="EMBL" id="CEK92534.1"/>
    </source>
</evidence>
<name>A0A0B7BGT4_9EUPU</name>
<dbReference type="AlphaFoldDB" id="A0A0B7BGT4"/>
<sequence>MFHPHCTSFHMNIDTSIKFWVYLMFFVCLVSLQLLSVFYMQPRHVTSVKHGSITAAN</sequence>
<feature type="transmembrane region" description="Helical" evidence="1">
    <location>
        <begin position="20"/>
        <end position="40"/>
    </location>
</feature>
<accession>A0A0B7BGT4</accession>